<sequence>MPKHCRCCKDMGHMRGSCSERPLENQTYNICDVRDYLSVQCTHITHTELGASKRSQHAEPTSILTVPRTAKP</sequence>
<dbReference type="Proteomes" id="UP000716291">
    <property type="component" value="Unassembled WGS sequence"/>
</dbReference>
<proteinExistence type="predicted"/>
<comment type="caution">
    <text evidence="2">The sequence shown here is derived from an EMBL/GenBank/DDBJ whole genome shotgun (WGS) entry which is preliminary data.</text>
</comment>
<name>A0A9P7BMY7_RHIOR</name>
<gene>
    <name evidence="2" type="ORF">G6F64_010186</name>
</gene>
<organism evidence="2 3">
    <name type="scientific">Rhizopus oryzae</name>
    <name type="common">Mucormycosis agent</name>
    <name type="synonym">Rhizopus arrhizus var. delemar</name>
    <dbReference type="NCBI Taxonomy" id="64495"/>
    <lineage>
        <taxon>Eukaryota</taxon>
        <taxon>Fungi</taxon>
        <taxon>Fungi incertae sedis</taxon>
        <taxon>Mucoromycota</taxon>
        <taxon>Mucoromycotina</taxon>
        <taxon>Mucoromycetes</taxon>
        <taxon>Mucorales</taxon>
        <taxon>Mucorineae</taxon>
        <taxon>Rhizopodaceae</taxon>
        <taxon>Rhizopus</taxon>
    </lineage>
</organism>
<keyword evidence="3" id="KW-1185">Reference proteome</keyword>
<dbReference type="AlphaFoldDB" id="A0A9P7BMY7"/>
<feature type="region of interest" description="Disordered" evidence="1">
    <location>
        <begin position="52"/>
        <end position="72"/>
    </location>
</feature>
<dbReference type="OrthoDB" id="2201739at2759"/>
<dbReference type="EMBL" id="JAANQT010002034">
    <property type="protein sequence ID" value="KAG1303303.1"/>
    <property type="molecule type" value="Genomic_DNA"/>
</dbReference>
<reference evidence="2" key="1">
    <citation type="journal article" date="2020" name="Microb. Genom.">
        <title>Genetic diversity of clinical and environmental Mucorales isolates obtained from an investigation of mucormycosis cases among solid organ transplant recipients.</title>
        <authorList>
            <person name="Nguyen M.H."/>
            <person name="Kaul D."/>
            <person name="Muto C."/>
            <person name="Cheng S.J."/>
            <person name="Richter R.A."/>
            <person name="Bruno V.M."/>
            <person name="Liu G."/>
            <person name="Beyhan S."/>
            <person name="Sundermann A.J."/>
            <person name="Mounaud S."/>
            <person name="Pasculle A.W."/>
            <person name="Nierman W.C."/>
            <person name="Driscoll E."/>
            <person name="Cumbie R."/>
            <person name="Clancy C.J."/>
            <person name="Dupont C.L."/>
        </authorList>
    </citation>
    <scope>NUCLEOTIDE SEQUENCE</scope>
    <source>
        <strain evidence="2">GL11</strain>
    </source>
</reference>
<accession>A0A9P7BMY7</accession>
<protein>
    <submittedName>
        <fullName evidence="2">Uncharacterized protein</fullName>
    </submittedName>
</protein>
<evidence type="ECO:0000313" key="2">
    <source>
        <dbReference type="EMBL" id="KAG1303303.1"/>
    </source>
</evidence>
<evidence type="ECO:0000256" key="1">
    <source>
        <dbReference type="SAM" id="MobiDB-lite"/>
    </source>
</evidence>
<evidence type="ECO:0000313" key="3">
    <source>
        <dbReference type="Proteomes" id="UP000716291"/>
    </source>
</evidence>